<dbReference type="HOGENOM" id="CLU_2084471_0_0_1"/>
<accession>A0A067MC60</accession>
<proteinExistence type="predicted"/>
<evidence type="ECO:0000313" key="1">
    <source>
        <dbReference type="EMBL" id="KDQ12275.1"/>
    </source>
</evidence>
<dbReference type="AlphaFoldDB" id="A0A067MC60"/>
<gene>
    <name evidence="1" type="ORF">BOTBODRAFT_419711</name>
</gene>
<organism evidence="1 2">
    <name type="scientific">Botryobasidium botryosum (strain FD-172 SS1)</name>
    <dbReference type="NCBI Taxonomy" id="930990"/>
    <lineage>
        <taxon>Eukaryota</taxon>
        <taxon>Fungi</taxon>
        <taxon>Dikarya</taxon>
        <taxon>Basidiomycota</taxon>
        <taxon>Agaricomycotina</taxon>
        <taxon>Agaricomycetes</taxon>
        <taxon>Cantharellales</taxon>
        <taxon>Botryobasidiaceae</taxon>
        <taxon>Botryobasidium</taxon>
    </lineage>
</organism>
<evidence type="ECO:0000313" key="2">
    <source>
        <dbReference type="Proteomes" id="UP000027195"/>
    </source>
</evidence>
<keyword evidence="2" id="KW-1185">Reference proteome</keyword>
<name>A0A067MC60_BOTB1</name>
<dbReference type="InParanoid" id="A0A067MC60"/>
<reference evidence="2" key="1">
    <citation type="journal article" date="2014" name="Proc. Natl. Acad. Sci. U.S.A.">
        <title>Extensive sampling of basidiomycete genomes demonstrates inadequacy of the white-rot/brown-rot paradigm for wood decay fungi.</title>
        <authorList>
            <person name="Riley R."/>
            <person name="Salamov A.A."/>
            <person name="Brown D.W."/>
            <person name="Nagy L.G."/>
            <person name="Floudas D."/>
            <person name="Held B.W."/>
            <person name="Levasseur A."/>
            <person name="Lombard V."/>
            <person name="Morin E."/>
            <person name="Otillar R."/>
            <person name="Lindquist E.A."/>
            <person name="Sun H."/>
            <person name="LaButti K.M."/>
            <person name="Schmutz J."/>
            <person name="Jabbour D."/>
            <person name="Luo H."/>
            <person name="Baker S.E."/>
            <person name="Pisabarro A.G."/>
            <person name="Walton J.D."/>
            <person name="Blanchette R.A."/>
            <person name="Henrissat B."/>
            <person name="Martin F."/>
            <person name="Cullen D."/>
            <person name="Hibbett D.S."/>
            <person name="Grigoriev I.V."/>
        </authorList>
    </citation>
    <scope>NUCLEOTIDE SEQUENCE [LARGE SCALE GENOMIC DNA]</scope>
    <source>
        <strain evidence="2">FD-172 SS1</strain>
    </source>
</reference>
<protein>
    <submittedName>
        <fullName evidence="1">Uncharacterized protein</fullName>
    </submittedName>
</protein>
<sequence>MPVGKASGVDTPIALGLCVTCSPRRTFGNPTNTSLVCLGTVKSADGQNLASSRRPLCYISATGRPRKRTTITTSNRTRASGAGWARAHGAAPCTWCTQPRGASRHCNGDLYVAYSQT</sequence>
<dbReference type="EMBL" id="KL198051">
    <property type="protein sequence ID" value="KDQ12275.1"/>
    <property type="molecule type" value="Genomic_DNA"/>
</dbReference>
<dbReference type="Proteomes" id="UP000027195">
    <property type="component" value="Unassembled WGS sequence"/>
</dbReference>